<protein>
    <recommendedName>
        <fullName evidence="5">No apical meristem-associated C-terminal domain-containing protein</fullName>
    </recommendedName>
</protein>
<feature type="compositionally biased region" description="Low complexity" evidence="2">
    <location>
        <begin position="423"/>
        <end position="434"/>
    </location>
</feature>
<gene>
    <name evidence="3" type="ORF">GGX14DRAFT_559249</name>
</gene>
<evidence type="ECO:0000256" key="1">
    <source>
        <dbReference type="SAM" id="Coils"/>
    </source>
</evidence>
<dbReference type="Proteomes" id="UP001219525">
    <property type="component" value="Unassembled WGS sequence"/>
</dbReference>
<feature type="region of interest" description="Disordered" evidence="2">
    <location>
        <begin position="1"/>
        <end position="25"/>
    </location>
</feature>
<feature type="region of interest" description="Disordered" evidence="2">
    <location>
        <begin position="423"/>
        <end position="475"/>
    </location>
</feature>
<evidence type="ECO:0000256" key="2">
    <source>
        <dbReference type="SAM" id="MobiDB-lite"/>
    </source>
</evidence>
<feature type="compositionally biased region" description="Polar residues" evidence="2">
    <location>
        <begin position="302"/>
        <end position="311"/>
    </location>
</feature>
<proteinExistence type="predicted"/>
<dbReference type="AlphaFoldDB" id="A0AAD6VR99"/>
<organism evidence="3 4">
    <name type="scientific">Mycena pura</name>
    <dbReference type="NCBI Taxonomy" id="153505"/>
    <lineage>
        <taxon>Eukaryota</taxon>
        <taxon>Fungi</taxon>
        <taxon>Dikarya</taxon>
        <taxon>Basidiomycota</taxon>
        <taxon>Agaricomycotina</taxon>
        <taxon>Agaricomycetes</taxon>
        <taxon>Agaricomycetidae</taxon>
        <taxon>Agaricales</taxon>
        <taxon>Marasmiineae</taxon>
        <taxon>Mycenaceae</taxon>
        <taxon>Mycena</taxon>
    </lineage>
</organism>
<evidence type="ECO:0008006" key="5">
    <source>
        <dbReference type="Google" id="ProtNLM"/>
    </source>
</evidence>
<accession>A0AAD6VR99</accession>
<evidence type="ECO:0000313" key="4">
    <source>
        <dbReference type="Proteomes" id="UP001219525"/>
    </source>
</evidence>
<feature type="compositionally biased region" description="Low complexity" evidence="2">
    <location>
        <begin position="443"/>
        <end position="459"/>
    </location>
</feature>
<reference evidence="3" key="1">
    <citation type="submission" date="2023-03" db="EMBL/GenBank/DDBJ databases">
        <title>Massive genome expansion in bonnet fungi (Mycena s.s.) driven by repeated elements and novel gene families across ecological guilds.</title>
        <authorList>
            <consortium name="Lawrence Berkeley National Laboratory"/>
            <person name="Harder C.B."/>
            <person name="Miyauchi S."/>
            <person name="Viragh M."/>
            <person name="Kuo A."/>
            <person name="Thoen E."/>
            <person name="Andreopoulos B."/>
            <person name="Lu D."/>
            <person name="Skrede I."/>
            <person name="Drula E."/>
            <person name="Henrissat B."/>
            <person name="Morin E."/>
            <person name="Kohler A."/>
            <person name="Barry K."/>
            <person name="LaButti K."/>
            <person name="Morin E."/>
            <person name="Salamov A."/>
            <person name="Lipzen A."/>
            <person name="Mereny Z."/>
            <person name="Hegedus B."/>
            <person name="Baldrian P."/>
            <person name="Stursova M."/>
            <person name="Weitz H."/>
            <person name="Taylor A."/>
            <person name="Grigoriev I.V."/>
            <person name="Nagy L.G."/>
            <person name="Martin F."/>
            <person name="Kauserud H."/>
        </authorList>
    </citation>
    <scope>NUCLEOTIDE SEQUENCE</scope>
    <source>
        <strain evidence="3">9144</strain>
    </source>
</reference>
<name>A0AAD6VR99_9AGAR</name>
<keyword evidence="1" id="KW-0175">Coiled coil</keyword>
<feature type="region of interest" description="Disordered" evidence="2">
    <location>
        <begin position="208"/>
        <end position="311"/>
    </location>
</feature>
<keyword evidence="4" id="KW-1185">Reference proteome</keyword>
<feature type="compositionally biased region" description="Acidic residues" evidence="2">
    <location>
        <begin position="276"/>
        <end position="290"/>
    </location>
</feature>
<comment type="caution">
    <text evidence="3">The sequence shown here is derived from an EMBL/GenBank/DDBJ whole genome shotgun (WGS) entry which is preliminary data.</text>
</comment>
<feature type="coiled-coil region" evidence="1">
    <location>
        <begin position="338"/>
        <end position="365"/>
    </location>
</feature>
<feature type="compositionally biased region" description="Polar residues" evidence="2">
    <location>
        <begin position="209"/>
        <end position="223"/>
    </location>
</feature>
<evidence type="ECO:0000313" key="3">
    <source>
        <dbReference type="EMBL" id="KAJ7220462.1"/>
    </source>
</evidence>
<dbReference type="EMBL" id="JARJCW010000009">
    <property type="protein sequence ID" value="KAJ7220462.1"/>
    <property type="molecule type" value="Genomic_DNA"/>
</dbReference>
<sequence length="475" mass="51262">MGRHKVGPAAPAARGPGKRRTTQTPCAAAAAAPLLLDAVDKSGDDLFNDRTDPENKAEIEITWQLVTLVEDTPKYRQVLYPGCGGNTSTANGSGMSKAEAHFNLSKELWGSKYRAYFVSLRAGPAKGRESAGNKSKNQLKWLEKEASKIQKKMKETGSGVRTNQAELAALGEDDPQRLAWGAVLADFPWYFAMWGLVGDRPSHAPVAVGNTSSEDLTVVTSRTPSSPSGSIGGIDWPTTPGHERDDEEEPEANAPRTGSKRRCSSDSDAFDLMSSGDEDDEDRDEEDDPTDALQHKKKGTAPTGTLKSVGKTSATAVLAPAKPAANKGKFSEFTELAAAEERTRLKQLEVAARDADAEVARYRAKAVVAKAVAGPRSQANLLKEQRKTDDVAFHRKMQMLDAIVKYGENRVRMMFPDEFPTPSDLSIPLPSDSSIPPPPDSLFPPTSANSSFHSTSDSSFPPLPGASFNEWQNFT</sequence>